<dbReference type="AlphaFoldDB" id="A0A2H1VR13"/>
<accession>A0A2H1VR13</accession>
<evidence type="ECO:0000313" key="2">
    <source>
        <dbReference type="EMBL" id="SOQ42922.1"/>
    </source>
</evidence>
<reference evidence="2" key="1">
    <citation type="submission" date="2016-07" db="EMBL/GenBank/DDBJ databases">
        <authorList>
            <person name="Bretaudeau A."/>
        </authorList>
    </citation>
    <scope>NUCLEOTIDE SEQUENCE</scope>
    <source>
        <strain evidence="2">Rice</strain>
        <tissue evidence="2">Whole body</tissue>
    </source>
</reference>
<evidence type="ECO:0000256" key="1">
    <source>
        <dbReference type="SAM" id="MobiDB-lite"/>
    </source>
</evidence>
<proteinExistence type="predicted"/>
<protein>
    <submittedName>
        <fullName evidence="2">SFRICE_004508</fullName>
    </submittedName>
</protein>
<sequence>MEQILFLRGENHVIAFPALGEARGSVRLLLIKNHPVPISDLRAGAPGVDKMEAKVDVHSFNDHVSTQVFWGGLEMAAALVNPDVYVLGYGGVQFTLIVIVLNPDVGDPCFITNELVRPEKTVVKQRLRCVSEVTEGPTTKLPNPFHNPQKAGNASGVNKRRSSNQIKSVESGHWGRPMFRSGRLMADMMRMIMM</sequence>
<organism evidence="2">
    <name type="scientific">Spodoptera frugiperda</name>
    <name type="common">Fall armyworm</name>
    <dbReference type="NCBI Taxonomy" id="7108"/>
    <lineage>
        <taxon>Eukaryota</taxon>
        <taxon>Metazoa</taxon>
        <taxon>Ecdysozoa</taxon>
        <taxon>Arthropoda</taxon>
        <taxon>Hexapoda</taxon>
        <taxon>Insecta</taxon>
        <taxon>Pterygota</taxon>
        <taxon>Neoptera</taxon>
        <taxon>Endopterygota</taxon>
        <taxon>Lepidoptera</taxon>
        <taxon>Glossata</taxon>
        <taxon>Ditrysia</taxon>
        <taxon>Noctuoidea</taxon>
        <taxon>Noctuidae</taxon>
        <taxon>Amphipyrinae</taxon>
        <taxon>Spodoptera</taxon>
    </lineage>
</organism>
<dbReference type="EMBL" id="ODYU01003754">
    <property type="protein sequence ID" value="SOQ42922.1"/>
    <property type="molecule type" value="Genomic_DNA"/>
</dbReference>
<name>A0A2H1VR13_SPOFR</name>
<feature type="region of interest" description="Disordered" evidence="1">
    <location>
        <begin position="138"/>
        <end position="169"/>
    </location>
</feature>
<gene>
    <name evidence="2" type="ORF">SFRICE_004508</name>
</gene>